<proteinExistence type="predicted"/>
<name>A0A8S4RSH0_9NEOP</name>
<dbReference type="EMBL" id="CAKXAJ010025439">
    <property type="protein sequence ID" value="CAH2239489.1"/>
    <property type="molecule type" value="Genomic_DNA"/>
</dbReference>
<evidence type="ECO:0000313" key="2">
    <source>
        <dbReference type="EMBL" id="CAH2239489.1"/>
    </source>
</evidence>
<sequence length="79" mass="8803">MQFTSPHPAPDWLNAARASDDLALQRAPPSRAAPYRMAPRAALRPTPPRHPTSGDGLVNHEQIVLSRHLHDARHPLYTK</sequence>
<feature type="region of interest" description="Disordered" evidence="1">
    <location>
        <begin position="27"/>
        <end position="57"/>
    </location>
</feature>
<organism evidence="2 3">
    <name type="scientific">Pararge aegeria aegeria</name>
    <dbReference type="NCBI Taxonomy" id="348720"/>
    <lineage>
        <taxon>Eukaryota</taxon>
        <taxon>Metazoa</taxon>
        <taxon>Ecdysozoa</taxon>
        <taxon>Arthropoda</taxon>
        <taxon>Hexapoda</taxon>
        <taxon>Insecta</taxon>
        <taxon>Pterygota</taxon>
        <taxon>Neoptera</taxon>
        <taxon>Endopterygota</taxon>
        <taxon>Lepidoptera</taxon>
        <taxon>Glossata</taxon>
        <taxon>Ditrysia</taxon>
        <taxon>Papilionoidea</taxon>
        <taxon>Nymphalidae</taxon>
        <taxon>Satyrinae</taxon>
        <taxon>Satyrini</taxon>
        <taxon>Parargina</taxon>
        <taxon>Pararge</taxon>
    </lineage>
</organism>
<dbReference type="Proteomes" id="UP000838756">
    <property type="component" value="Unassembled WGS sequence"/>
</dbReference>
<feature type="compositionally biased region" description="Low complexity" evidence="1">
    <location>
        <begin position="27"/>
        <end position="44"/>
    </location>
</feature>
<reference evidence="2" key="1">
    <citation type="submission" date="2022-03" db="EMBL/GenBank/DDBJ databases">
        <authorList>
            <person name="Lindestad O."/>
        </authorList>
    </citation>
    <scope>NUCLEOTIDE SEQUENCE</scope>
</reference>
<gene>
    <name evidence="2" type="primary">jg21496</name>
    <name evidence="2" type="ORF">PAEG_LOCUS16193</name>
</gene>
<comment type="caution">
    <text evidence="2">The sequence shown here is derived from an EMBL/GenBank/DDBJ whole genome shotgun (WGS) entry which is preliminary data.</text>
</comment>
<dbReference type="AlphaFoldDB" id="A0A8S4RSH0"/>
<evidence type="ECO:0000256" key="1">
    <source>
        <dbReference type="SAM" id="MobiDB-lite"/>
    </source>
</evidence>
<accession>A0A8S4RSH0</accession>
<keyword evidence="3" id="KW-1185">Reference proteome</keyword>
<protein>
    <submittedName>
        <fullName evidence="2">Jg21496 protein</fullName>
    </submittedName>
</protein>
<evidence type="ECO:0000313" key="3">
    <source>
        <dbReference type="Proteomes" id="UP000838756"/>
    </source>
</evidence>